<keyword evidence="2" id="KW-1185">Reference proteome</keyword>
<dbReference type="AlphaFoldDB" id="A0A4S8JAX8"/>
<evidence type="ECO:0000313" key="1">
    <source>
        <dbReference type="EMBL" id="THU58184.1"/>
    </source>
</evidence>
<evidence type="ECO:0000313" key="2">
    <source>
        <dbReference type="Proteomes" id="UP000317650"/>
    </source>
</evidence>
<name>A0A4S8JAX8_MUSBA</name>
<sequence>MSIKQVIIQSEVTKEGLRSHGAYLSFPVHLDGTLLDVVQVMQLNLELFSWSLEVPAGKNKYRENDKRFQSMIS</sequence>
<organism evidence="1 2">
    <name type="scientific">Musa balbisiana</name>
    <name type="common">Banana</name>
    <dbReference type="NCBI Taxonomy" id="52838"/>
    <lineage>
        <taxon>Eukaryota</taxon>
        <taxon>Viridiplantae</taxon>
        <taxon>Streptophyta</taxon>
        <taxon>Embryophyta</taxon>
        <taxon>Tracheophyta</taxon>
        <taxon>Spermatophyta</taxon>
        <taxon>Magnoliopsida</taxon>
        <taxon>Liliopsida</taxon>
        <taxon>Zingiberales</taxon>
        <taxon>Musaceae</taxon>
        <taxon>Musa</taxon>
    </lineage>
</organism>
<gene>
    <name evidence="1" type="ORF">C4D60_Mb03t11490</name>
</gene>
<comment type="caution">
    <text evidence="1">The sequence shown here is derived from an EMBL/GenBank/DDBJ whole genome shotgun (WGS) entry which is preliminary data.</text>
</comment>
<protein>
    <submittedName>
        <fullName evidence="1">Uncharacterized protein</fullName>
    </submittedName>
</protein>
<dbReference type="Proteomes" id="UP000317650">
    <property type="component" value="Chromosome 3"/>
</dbReference>
<reference evidence="1 2" key="1">
    <citation type="journal article" date="2019" name="Nat. Plants">
        <title>Genome sequencing of Musa balbisiana reveals subgenome evolution and function divergence in polyploid bananas.</title>
        <authorList>
            <person name="Yao X."/>
        </authorList>
    </citation>
    <scope>NUCLEOTIDE SEQUENCE [LARGE SCALE GENOMIC DNA]</scope>
    <source>
        <strain evidence="2">cv. DH-PKW</strain>
        <tissue evidence="1">Leaves</tissue>
    </source>
</reference>
<proteinExistence type="predicted"/>
<accession>A0A4S8JAX8</accession>
<dbReference type="EMBL" id="PYDT01000006">
    <property type="protein sequence ID" value="THU58184.1"/>
    <property type="molecule type" value="Genomic_DNA"/>
</dbReference>